<dbReference type="NCBIfam" id="TIGR02548">
    <property type="entry name" value="casB_cse2"/>
    <property type="match status" value="1"/>
</dbReference>
<dbReference type="AlphaFoldDB" id="A0A1G7NAK2"/>
<dbReference type="EMBL" id="FNAY01000015">
    <property type="protein sequence ID" value="SDF71024.1"/>
    <property type="molecule type" value="Genomic_DNA"/>
</dbReference>
<dbReference type="InterPro" id="IPR038287">
    <property type="entry name" value="Cse2_sf"/>
</dbReference>
<dbReference type="Proteomes" id="UP000183812">
    <property type="component" value="Unassembled WGS sequence"/>
</dbReference>
<organism evidence="1 2">
    <name type="scientific">Rhodobacter capsulatus</name>
    <name type="common">Rhodopseudomonas capsulata</name>
    <dbReference type="NCBI Taxonomy" id="1061"/>
    <lineage>
        <taxon>Bacteria</taxon>
        <taxon>Pseudomonadati</taxon>
        <taxon>Pseudomonadota</taxon>
        <taxon>Alphaproteobacteria</taxon>
        <taxon>Rhodobacterales</taxon>
        <taxon>Rhodobacter group</taxon>
        <taxon>Rhodobacter</taxon>
    </lineage>
</organism>
<sequence>MSDEPKGPGAVALGWWSKHIAPRETPAAKALSARLRRAAPLAVLCEPAVQDLARGLNIGPGQAERLVQLAVLLAEVRETGPERLARRLGGPEPVLSALRFQRLIRAEGDELTDLLRRAISMAERKCNVAALAADILHWEAARPRWCFDYFGAEAPAKDLEEQTR</sequence>
<dbReference type="Gene3D" id="1.10.520.40">
    <property type="entry name" value="CRISPR-associated protein Cse2"/>
    <property type="match status" value="1"/>
</dbReference>
<proteinExistence type="predicted"/>
<name>A0A1G7NAK2_RHOCA</name>
<dbReference type="InterPro" id="IPR013382">
    <property type="entry name" value="CRISPR-assoc_prot_Cse2"/>
</dbReference>
<reference evidence="1 2" key="1">
    <citation type="submission" date="2016-10" db="EMBL/GenBank/DDBJ databases">
        <authorList>
            <person name="de Groot N.N."/>
        </authorList>
    </citation>
    <scope>NUCLEOTIDE SEQUENCE [LARGE SCALE GENOMIC DNA]</scope>
    <source>
        <strain evidence="2">DSM 938 / 37b4</strain>
    </source>
</reference>
<accession>A0A1G7NAK2</accession>
<dbReference type="RefSeq" id="WP_074555108.1">
    <property type="nucleotide sequence ID" value="NZ_CP119563.1"/>
</dbReference>
<evidence type="ECO:0000313" key="2">
    <source>
        <dbReference type="Proteomes" id="UP000183812"/>
    </source>
</evidence>
<evidence type="ECO:0000313" key="1">
    <source>
        <dbReference type="EMBL" id="SDF71024.1"/>
    </source>
</evidence>
<gene>
    <name evidence="1" type="ORF">SAMN04244550_02710</name>
</gene>
<dbReference type="OrthoDB" id="7279660at2"/>
<dbReference type="Pfam" id="PF09485">
    <property type="entry name" value="CRISPR_Cse2"/>
    <property type="match status" value="1"/>
</dbReference>
<protein>
    <submittedName>
        <fullName evidence="1">CRISPR-associated protein, Cse2 family</fullName>
    </submittedName>
</protein>